<accession>A0ABT8RJ65</accession>
<dbReference type="EMBL" id="JAUKPO010000096">
    <property type="protein sequence ID" value="MDO1451811.1"/>
    <property type="molecule type" value="Genomic_DNA"/>
</dbReference>
<proteinExistence type="predicted"/>
<sequence>MNRKSIFLLAIGILLMSKSYAQIDSLPVRNNIKLKIPTGGYKHFFSEFTLVGLQYERLLTSKNSISLSAHFSNSAKDRTTVEGTIQHYKQVMLLPQWRHYLRKNKQNYFNGFYVGFSTAYMRDYIYRIDNTEKRHLIGAGALIGYQQVIKKKLSIGFTPSLHYGANFSTTNSTVRQERKTEGSLIYLLDFHIGYIF</sequence>
<keyword evidence="2" id="KW-1185">Reference proteome</keyword>
<evidence type="ECO:0000313" key="2">
    <source>
        <dbReference type="Proteomes" id="UP001168528"/>
    </source>
</evidence>
<name>A0ABT8RJ65_9BACT</name>
<dbReference type="Proteomes" id="UP001168528">
    <property type="component" value="Unassembled WGS sequence"/>
</dbReference>
<reference evidence="1" key="1">
    <citation type="submission" date="2023-07" db="EMBL/GenBank/DDBJ databases">
        <title>The genome sequence of Rhodocytophaga aerolata KACC 12507.</title>
        <authorList>
            <person name="Zhang X."/>
        </authorList>
    </citation>
    <scope>NUCLEOTIDE SEQUENCE</scope>
    <source>
        <strain evidence="1">KACC 12507</strain>
    </source>
</reference>
<dbReference type="InterPro" id="IPR021958">
    <property type="entry name" value="DUF3575"/>
</dbReference>
<organism evidence="1 2">
    <name type="scientific">Rhodocytophaga aerolata</name>
    <dbReference type="NCBI Taxonomy" id="455078"/>
    <lineage>
        <taxon>Bacteria</taxon>
        <taxon>Pseudomonadati</taxon>
        <taxon>Bacteroidota</taxon>
        <taxon>Cytophagia</taxon>
        <taxon>Cytophagales</taxon>
        <taxon>Rhodocytophagaceae</taxon>
        <taxon>Rhodocytophaga</taxon>
    </lineage>
</organism>
<gene>
    <name evidence="1" type="ORF">Q0590_36390</name>
</gene>
<protein>
    <submittedName>
        <fullName evidence="1">DUF3575 domain-containing protein</fullName>
    </submittedName>
</protein>
<dbReference type="Pfam" id="PF12099">
    <property type="entry name" value="DUF3575"/>
    <property type="match status" value="1"/>
</dbReference>
<evidence type="ECO:0000313" key="1">
    <source>
        <dbReference type="EMBL" id="MDO1451811.1"/>
    </source>
</evidence>
<dbReference type="RefSeq" id="WP_302042607.1">
    <property type="nucleotide sequence ID" value="NZ_JAUKPO010000096.1"/>
</dbReference>
<comment type="caution">
    <text evidence="1">The sequence shown here is derived from an EMBL/GenBank/DDBJ whole genome shotgun (WGS) entry which is preliminary data.</text>
</comment>